<gene>
    <name evidence="2" type="ORF">BXZ70DRAFT_1006809</name>
</gene>
<evidence type="ECO:0000256" key="1">
    <source>
        <dbReference type="SAM" id="MobiDB-lite"/>
    </source>
</evidence>
<dbReference type="Pfam" id="PF14223">
    <property type="entry name" value="Retrotran_gag_2"/>
    <property type="match status" value="1"/>
</dbReference>
<feature type="compositionally biased region" description="Pro residues" evidence="1">
    <location>
        <begin position="127"/>
        <end position="147"/>
    </location>
</feature>
<sequence length="341" mass="37077">MSGSSIQDTAASSEPSAQSSSSVCANVSHLFDFDDIRDRHWTVDPTNPNSYDWQTCAQYVCPNRNHIPLGEPGRASWACTPDPAQINLVAKRNEILSKRAERRKAKKAAASASFFSDTEERESRKPPAQPPTHSPPPPPLAPTPAPEDPQLSDSTGDPPSDPDNDPPPDPLTTTAPLPKKRRNMADIVRAFQAVPSLKDDGSNYRIWVERVTFTALGCGVKALLSGPESTGDADKERERDALLACLMGKLPDSIFITMKSLTEPHTVMANLYSRFGQHTAITEAHTEERLFSLKCTNASAKSMLAHLDELLTLKDQLSAAGITIDDRTFSNAIISSVPSAY</sequence>
<keyword evidence="3" id="KW-1185">Reference proteome</keyword>
<proteinExistence type="predicted"/>
<feature type="compositionally biased region" description="Low complexity" evidence="1">
    <location>
        <begin position="148"/>
        <end position="158"/>
    </location>
</feature>
<comment type="caution">
    <text evidence="2">The sequence shown here is derived from an EMBL/GenBank/DDBJ whole genome shotgun (WGS) entry which is preliminary data.</text>
</comment>
<dbReference type="AlphaFoldDB" id="A0A8K0UR56"/>
<dbReference type="EMBL" id="JAEVFJ010000010">
    <property type="protein sequence ID" value="KAH8102199.1"/>
    <property type="molecule type" value="Genomic_DNA"/>
</dbReference>
<protein>
    <submittedName>
        <fullName evidence="2">Uncharacterized protein</fullName>
    </submittedName>
</protein>
<dbReference type="Proteomes" id="UP000813824">
    <property type="component" value="Unassembled WGS sequence"/>
</dbReference>
<feature type="region of interest" description="Disordered" evidence="1">
    <location>
        <begin position="100"/>
        <end position="181"/>
    </location>
</feature>
<name>A0A8K0UR56_9AGAR</name>
<evidence type="ECO:0000313" key="2">
    <source>
        <dbReference type="EMBL" id="KAH8102199.1"/>
    </source>
</evidence>
<evidence type="ECO:0000313" key="3">
    <source>
        <dbReference type="Proteomes" id="UP000813824"/>
    </source>
</evidence>
<reference evidence="2" key="1">
    <citation type="journal article" date="2021" name="New Phytol.">
        <title>Evolutionary innovations through gain and loss of genes in the ectomycorrhizal Boletales.</title>
        <authorList>
            <person name="Wu G."/>
            <person name="Miyauchi S."/>
            <person name="Morin E."/>
            <person name="Kuo A."/>
            <person name="Drula E."/>
            <person name="Varga T."/>
            <person name="Kohler A."/>
            <person name="Feng B."/>
            <person name="Cao Y."/>
            <person name="Lipzen A."/>
            <person name="Daum C."/>
            <person name="Hundley H."/>
            <person name="Pangilinan J."/>
            <person name="Johnson J."/>
            <person name="Barry K."/>
            <person name="LaButti K."/>
            <person name="Ng V."/>
            <person name="Ahrendt S."/>
            <person name="Min B."/>
            <person name="Choi I.G."/>
            <person name="Park H."/>
            <person name="Plett J.M."/>
            <person name="Magnuson J."/>
            <person name="Spatafora J.W."/>
            <person name="Nagy L.G."/>
            <person name="Henrissat B."/>
            <person name="Grigoriev I.V."/>
            <person name="Yang Z.L."/>
            <person name="Xu J."/>
            <person name="Martin F.M."/>
        </authorList>
    </citation>
    <scope>NUCLEOTIDE SEQUENCE</scope>
    <source>
        <strain evidence="2">KKN 215</strain>
    </source>
</reference>
<accession>A0A8K0UR56</accession>
<organism evidence="2 3">
    <name type="scientific">Cristinia sonorae</name>
    <dbReference type="NCBI Taxonomy" id="1940300"/>
    <lineage>
        <taxon>Eukaryota</taxon>
        <taxon>Fungi</taxon>
        <taxon>Dikarya</taxon>
        <taxon>Basidiomycota</taxon>
        <taxon>Agaricomycotina</taxon>
        <taxon>Agaricomycetes</taxon>
        <taxon>Agaricomycetidae</taxon>
        <taxon>Agaricales</taxon>
        <taxon>Pleurotineae</taxon>
        <taxon>Stephanosporaceae</taxon>
        <taxon>Cristinia</taxon>
    </lineage>
</organism>
<dbReference type="OrthoDB" id="3066004at2759"/>